<dbReference type="Proteomes" id="UP001604336">
    <property type="component" value="Unassembled WGS sequence"/>
</dbReference>
<organism evidence="1 2">
    <name type="scientific">Abeliophyllum distichum</name>
    <dbReference type="NCBI Taxonomy" id="126358"/>
    <lineage>
        <taxon>Eukaryota</taxon>
        <taxon>Viridiplantae</taxon>
        <taxon>Streptophyta</taxon>
        <taxon>Embryophyta</taxon>
        <taxon>Tracheophyta</taxon>
        <taxon>Spermatophyta</taxon>
        <taxon>Magnoliopsida</taxon>
        <taxon>eudicotyledons</taxon>
        <taxon>Gunneridae</taxon>
        <taxon>Pentapetalae</taxon>
        <taxon>asterids</taxon>
        <taxon>lamiids</taxon>
        <taxon>Lamiales</taxon>
        <taxon>Oleaceae</taxon>
        <taxon>Forsythieae</taxon>
        <taxon>Abeliophyllum</taxon>
    </lineage>
</organism>
<name>A0ABD1Q4A5_9LAMI</name>
<evidence type="ECO:0000313" key="2">
    <source>
        <dbReference type="Proteomes" id="UP001604336"/>
    </source>
</evidence>
<proteinExistence type="predicted"/>
<protein>
    <submittedName>
        <fullName evidence="1">Uncharacterized protein</fullName>
    </submittedName>
</protein>
<reference evidence="2" key="1">
    <citation type="submission" date="2024-07" db="EMBL/GenBank/DDBJ databases">
        <title>Two chromosome-level genome assemblies of Korean endemic species Abeliophyllum distichum and Forsythia ovata (Oleaceae).</title>
        <authorList>
            <person name="Jang H."/>
        </authorList>
    </citation>
    <scope>NUCLEOTIDE SEQUENCE [LARGE SCALE GENOMIC DNA]</scope>
</reference>
<dbReference type="AlphaFoldDB" id="A0ABD1Q4A5"/>
<comment type="caution">
    <text evidence="1">The sequence shown here is derived from an EMBL/GenBank/DDBJ whole genome shotgun (WGS) entry which is preliminary data.</text>
</comment>
<accession>A0ABD1Q4A5</accession>
<dbReference type="EMBL" id="JBFOLK010000012">
    <property type="protein sequence ID" value="KAL2469601.1"/>
    <property type="molecule type" value="Genomic_DNA"/>
</dbReference>
<sequence length="105" mass="12216">MEGCLYGKSGYQSALSFRHTDEQACSNPMGGWWNFLWSLIYPEKLDSVWKIIWAILPTMVLSRIGISIRKEYLHGEVRDQKPYVTHCLSAVQLKEPGYIVHLENW</sequence>
<gene>
    <name evidence="1" type="ORF">Adt_37737</name>
</gene>
<evidence type="ECO:0000313" key="1">
    <source>
        <dbReference type="EMBL" id="KAL2469601.1"/>
    </source>
</evidence>
<keyword evidence="2" id="KW-1185">Reference proteome</keyword>